<reference evidence="2" key="1">
    <citation type="submission" date="2023-05" db="EMBL/GenBank/DDBJ databases">
        <title>Comparative genomics of Bacillaceae isolates and their secondary metabolite potential.</title>
        <authorList>
            <person name="Song L."/>
            <person name="Nielsen L.J."/>
            <person name="Mohite O."/>
            <person name="Xu X."/>
            <person name="Weber T."/>
            <person name="Kovacs A.T."/>
        </authorList>
    </citation>
    <scope>NUCLEOTIDE SEQUENCE</scope>
    <source>
        <strain evidence="2">LY1</strain>
    </source>
</reference>
<dbReference type="InterPro" id="IPR019096">
    <property type="entry name" value="YopX_protein"/>
</dbReference>
<evidence type="ECO:0000259" key="1">
    <source>
        <dbReference type="Pfam" id="PF09643"/>
    </source>
</evidence>
<dbReference type="InterPro" id="IPR010024">
    <property type="entry name" value="CHP16711"/>
</dbReference>
<dbReference type="InterPro" id="IPR023385">
    <property type="entry name" value="YopX-like_C"/>
</dbReference>
<evidence type="ECO:0000313" key="2">
    <source>
        <dbReference type="EMBL" id="WHY50279.1"/>
    </source>
</evidence>
<dbReference type="Proteomes" id="UP001178322">
    <property type="component" value="Chromosome"/>
</dbReference>
<feature type="domain" description="YopX protein" evidence="1">
    <location>
        <begin position="5"/>
        <end position="149"/>
    </location>
</feature>
<dbReference type="SUPFAM" id="SSF159006">
    <property type="entry name" value="YopX-like"/>
    <property type="match status" value="1"/>
</dbReference>
<protein>
    <submittedName>
        <fullName evidence="2">YopX family protein</fullName>
    </submittedName>
</protein>
<gene>
    <name evidence="2" type="ORF">QNH24_18375</name>
</gene>
<dbReference type="EMBL" id="CP126101">
    <property type="protein sequence ID" value="WHY50279.1"/>
    <property type="molecule type" value="Genomic_DNA"/>
</dbReference>
<dbReference type="AlphaFoldDB" id="A0AAX3WSS2"/>
<dbReference type="Gene3D" id="2.30.30.290">
    <property type="entry name" value="YopX-like domains"/>
    <property type="match status" value="1"/>
</dbReference>
<proteinExistence type="predicted"/>
<dbReference type="RefSeq" id="WP_283868963.1">
    <property type="nucleotide sequence ID" value="NZ_CP126101.1"/>
</dbReference>
<name>A0AAX3WSS2_9BACI</name>
<evidence type="ECO:0000313" key="3">
    <source>
        <dbReference type="Proteomes" id="UP001178322"/>
    </source>
</evidence>
<dbReference type="Pfam" id="PF09643">
    <property type="entry name" value="YopX"/>
    <property type="match status" value="1"/>
</dbReference>
<accession>A0AAX3WSS2</accession>
<dbReference type="NCBIfam" id="TIGR01671">
    <property type="entry name" value="phage_TIGR01671"/>
    <property type="match status" value="1"/>
</dbReference>
<sequence length="157" mass="18805">MRVKKFRAWDRHNKRMSWSFGLGVTKLTFDTKPGYCEEVKINDLSIEELQFIGLKDKNGKEIYEGDIVRIVGEQELDYGYSFDWKHNAVVKWDEDECSYYLDVIKKYEASICEDGYFTVDTFTLRKWHEEEWWIEYEIIGNIYENPELLGGELIEED</sequence>
<organism evidence="2 3">
    <name type="scientific">Lysinibacillus pakistanensis</name>
    <dbReference type="NCBI Taxonomy" id="759811"/>
    <lineage>
        <taxon>Bacteria</taxon>
        <taxon>Bacillati</taxon>
        <taxon>Bacillota</taxon>
        <taxon>Bacilli</taxon>
        <taxon>Bacillales</taxon>
        <taxon>Bacillaceae</taxon>
        <taxon>Lysinibacillus</taxon>
    </lineage>
</organism>